<dbReference type="Gene3D" id="3.30.70.60">
    <property type="match status" value="1"/>
</dbReference>
<dbReference type="PANTHER" id="PTHR39555">
    <property type="entry name" value="FIMBRIAL ASSEMBLY PROTEIN PILO-LIKE PROTEIN-RELATED"/>
    <property type="match status" value="1"/>
</dbReference>
<dbReference type="PANTHER" id="PTHR39555:SF1">
    <property type="entry name" value="TYPE IV PILUS INNER MEMBRANE COMPONENT PILO"/>
    <property type="match status" value="1"/>
</dbReference>
<accession>A0ABY7GL53</accession>
<dbReference type="PIRSF" id="PIRSF016482">
    <property type="entry name" value="PilO"/>
    <property type="match status" value="1"/>
</dbReference>
<dbReference type="Gene3D" id="1.10.287.540">
    <property type="entry name" value="Helix hairpin bin"/>
    <property type="match status" value="1"/>
</dbReference>
<gene>
    <name evidence="2" type="ORF">NM686_001650</name>
</gene>
<organism evidence="2 3">
    <name type="scientific">Methylomonas rapida</name>
    <dbReference type="NCBI Taxonomy" id="2963939"/>
    <lineage>
        <taxon>Bacteria</taxon>
        <taxon>Pseudomonadati</taxon>
        <taxon>Pseudomonadota</taxon>
        <taxon>Gammaproteobacteria</taxon>
        <taxon>Methylococcales</taxon>
        <taxon>Methylococcaceae</taxon>
        <taxon>Methylomonas</taxon>
    </lineage>
</organism>
<keyword evidence="3" id="KW-1185">Reference proteome</keyword>
<dbReference type="Pfam" id="PF04350">
    <property type="entry name" value="PilO"/>
    <property type="match status" value="1"/>
</dbReference>
<dbReference type="RefSeq" id="WP_255190211.1">
    <property type="nucleotide sequence ID" value="NZ_CP113517.1"/>
</dbReference>
<keyword evidence="1" id="KW-1133">Transmembrane helix</keyword>
<reference evidence="2" key="1">
    <citation type="submission" date="2022-11" db="EMBL/GenBank/DDBJ databases">
        <title>Methylomonas rapida sp. nov., Carotenoid-Producing Obligate Methanotrophs with High Growth Characteristics and Biotechnological Potential.</title>
        <authorList>
            <person name="Tikhonova E.N."/>
            <person name="Suleimanov R.Z."/>
            <person name="Miroshnikov K."/>
            <person name="Oshkin I.Y."/>
            <person name="Belova S.E."/>
            <person name="Danilova O.V."/>
            <person name="Ashikhmin A."/>
            <person name="Konopkin A."/>
            <person name="But S.Y."/>
            <person name="Khmelenina V.N."/>
            <person name="Kuznetsov N."/>
            <person name="Pimenov N.V."/>
            <person name="Dedysh S.N."/>
        </authorList>
    </citation>
    <scope>NUCLEOTIDE SEQUENCE</scope>
    <source>
        <strain evidence="2">MP1</strain>
    </source>
</reference>
<evidence type="ECO:0000313" key="2">
    <source>
        <dbReference type="EMBL" id="WAR45241.1"/>
    </source>
</evidence>
<dbReference type="InterPro" id="IPR007445">
    <property type="entry name" value="PilO"/>
</dbReference>
<name>A0ABY7GL53_9GAMM</name>
<evidence type="ECO:0000256" key="1">
    <source>
        <dbReference type="SAM" id="Phobius"/>
    </source>
</evidence>
<sequence length="207" mass="22533">MNLSEINWDLNAAGTWPTPIKIAAGAIVSLLVVIADIYYVSKPQLDELAALEQEEVTLKTAFEAKQKKAVNLQDYRDQLAQIESSLGEMLKQMPTKAEVANLLVDISQTGLASGLEFKLFQPGAPVPKEFYSELPINIQVVGKYEELGLFVSGLASLPRIVTVHDVNITPIAKAEKTGAMNMSAIIKTYNESEQGGDKDKAKKRGGK</sequence>
<dbReference type="Proteomes" id="UP001162780">
    <property type="component" value="Chromosome"/>
</dbReference>
<dbReference type="EMBL" id="CP113517">
    <property type="protein sequence ID" value="WAR45241.1"/>
    <property type="molecule type" value="Genomic_DNA"/>
</dbReference>
<keyword evidence="1" id="KW-0812">Transmembrane</keyword>
<protein>
    <submittedName>
        <fullName evidence="2">Type 4a pilus biogenesis protein PilO</fullName>
    </submittedName>
</protein>
<proteinExistence type="predicted"/>
<keyword evidence="1" id="KW-0472">Membrane</keyword>
<dbReference type="InterPro" id="IPR014717">
    <property type="entry name" value="Transl_elong_EF1B/ribsomal_bS6"/>
</dbReference>
<evidence type="ECO:0000313" key="3">
    <source>
        <dbReference type="Proteomes" id="UP001162780"/>
    </source>
</evidence>
<feature type="transmembrane region" description="Helical" evidence="1">
    <location>
        <begin position="20"/>
        <end position="40"/>
    </location>
</feature>